<dbReference type="AlphaFoldDB" id="A0A0P0W2H3"/>
<evidence type="ECO:0000313" key="3">
    <source>
        <dbReference type="EMBL" id="BAS85914.1"/>
    </source>
</evidence>
<reference evidence="3 4" key="2">
    <citation type="journal article" date="2013" name="Plant Cell Physiol.">
        <title>Rice Annotation Project Database (RAP-DB): an integrative and interactive database for rice genomics.</title>
        <authorList>
            <person name="Sakai H."/>
            <person name="Lee S.S."/>
            <person name="Tanaka T."/>
            <person name="Numa H."/>
            <person name="Kim J."/>
            <person name="Kawahara Y."/>
            <person name="Wakimoto H."/>
            <person name="Yang C.C."/>
            <person name="Iwamoto M."/>
            <person name="Abe T."/>
            <person name="Yamada Y."/>
            <person name="Muto A."/>
            <person name="Inokuchi H."/>
            <person name="Ikemura T."/>
            <person name="Matsumoto T."/>
            <person name="Sasaki T."/>
            <person name="Itoh T."/>
        </authorList>
    </citation>
    <scope>NUCLEOTIDE SEQUENCE [LARGE SCALE GENOMIC DNA]</scope>
    <source>
        <strain evidence="4">cv. Nipponbare</strain>
    </source>
</reference>
<protein>
    <submittedName>
        <fullName evidence="3">Os03g0700350 protein</fullName>
    </submittedName>
</protein>
<dbReference type="InterPro" id="IPR056671">
    <property type="entry name" value="DUF7769"/>
</dbReference>
<feature type="compositionally biased region" description="Low complexity" evidence="1">
    <location>
        <begin position="151"/>
        <end position="163"/>
    </location>
</feature>
<feature type="domain" description="DUF7769" evidence="2">
    <location>
        <begin position="169"/>
        <end position="204"/>
    </location>
</feature>
<keyword evidence="4" id="KW-1185">Reference proteome</keyword>
<evidence type="ECO:0000259" key="2">
    <source>
        <dbReference type="Pfam" id="PF24964"/>
    </source>
</evidence>
<feature type="region of interest" description="Disordered" evidence="1">
    <location>
        <begin position="139"/>
        <end position="172"/>
    </location>
</feature>
<organism evidence="3 4">
    <name type="scientific">Oryza sativa subsp. japonica</name>
    <name type="common">Rice</name>
    <dbReference type="NCBI Taxonomy" id="39947"/>
    <lineage>
        <taxon>Eukaryota</taxon>
        <taxon>Viridiplantae</taxon>
        <taxon>Streptophyta</taxon>
        <taxon>Embryophyta</taxon>
        <taxon>Tracheophyta</taxon>
        <taxon>Spermatophyta</taxon>
        <taxon>Magnoliopsida</taxon>
        <taxon>Liliopsida</taxon>
        <taxon>Poales</taxon>
        <taxon>Poaceae</taxon>
        <taxon>BOP clade</taxon>
        <taxon>Oryzoideae</taxon>
        <taxon>Oryzeae</taxon>
        <taxon>Oryzinae</taxon>
        <taxon>Oryza</taxon>
        <taxon>Oryza sativa</taxon>
    </lineage>
</organism>
<dbReference type="EMBL" id="AP014959">
    <property type="protein sequence ID" value="BAS85914.1"/>
    <property type="molecule type" value="Genomic_DNA"/>
</dbReference>
<dbReference type="InParanoid" id="A0A0P0W2H3"/>
<dbReference type="PANTHER" id="PTHR33889:SF1">
    <property type="entry name" value="OS03G0834800 PROTEIN"/>
    <property type="match status" value="1"/>
</dbReference>
<sequence>MAIDLNILAEEEEDGGALPDLNEAQANLEEEVPGRYVIQVDDLARVACHGNDQVVHSFDLNLGAFDLNLEATEEQEQLHPDNYQQDMEHDLDMHANGNEEQEIQLDNDNELQHELEALEDDLRDYGVYTDTVNVVFDREELSDSEEEEDANANPNPDANGNEENSSRELTNTQRQRIYELLLAKSKDGKLEKDTTRAVAQVFNLFHCAKEALYGHLLKP</sequence>
<dbReference type="PANTHER" id="PTHR33889">
    <property type="entry name" value="OS04G0681850 PROTEIN"/>
    <property type="match status" value="1"/>
</dbReference>
<evidence type="ECO:0000313" key="4">
    <source>
        <dbReference type="Proteomes" id="UP000059680"/>
    </source>
</evidence>
<name>A0A0P0W2H3_ORYSJ</name>
<dbReference type="PaxDb" id="39947-A0A0P0W2H3"/>
<reference evidence="4" key="1">
    <citation type="journal article" date="2005" name="Nature">
        <title>The map-based sequence of the rice genome.</title>
        <authorList>
            <consortium name="International rice genome sequencing project (IRGSP)"/>
            <person name="Matsumoto T."/>
            <person name="Wu J."/>
            <person name="Kanamori H."/>
            <person name="Katayose Y."/>
            <person name="Fujisawa M."/>
            <person name="Namiki N."/>
            <person name="Mizuno H."/>
            <person name="Yamamoto K."/>
            <person name="Antonio B.A."/>
            <person name="Baba T."/>
            <person name="Sakata K."/>
            <person name="Nagamura Y."/>
            <person name="Aoki H."/>
            <person name="Arikawa K."/>
            <person name="Arita K."/>
            <person name="Bito T."/>
            <person name="Chiden Y."/>
            <person name="Fujitsuka N."/>
            <person name="Fukunaka R."/>
            <person name="Hamada M."/>
            <person name="Harada C."/>
            <person name="Hayashi A."/>
            <person name="Hijishita S."/>
            <person name="Honda M."/>
            <person name="Hosokawa S."/>
            <person name="Ichikawa Y."/>
            <person name="Idonuma A."/>
            <person name="Iijima M."/>
            <person name="Ikeda M."/>
            <person name="Ikeno M."/>
            <person name="Ito K."/>
            <person name="Ito S."/>
            <person name="Ito T."/>
            <person name="Ito Y."/>
            <person name="Ito Y."/>
            <person name="Iwabuchi A."/>
            <person name="Kamiya K."/>
            <person name="Karasawa W."/>
            <person name="Kurita K."/>
            <person name="Katagiri S."/>
            <person name="Kikuta A."/>
            <person name="Kobayashi H."/>
            <person name="Kobayashi N."/>
            <person name="Machita K."/>
            <person name="Maehara T."/>
            <person name="Masukawa M."/>
            <person name="Mizubayashi T."/>
            <person name="Mukai Y."/>
            <person name="Nagasaki H."/>
            <person name="Nagata Y."/>
            <person name="Naito S."/>
            <person name="Nakashima M."/>
            <person name="Nakama Y."/>
            <person name="Nakamichi Y."/>
            <person name="Nakamura M."/>
            <person name="Meguro A."/>
            <person name="Negishi M."/>
            <person name="Ohta I."/>
            <person name="Ohta T."/>
            <person name="Okamoto M."/>
            <person name="Ono N."/>
            <person name="Saji S."/>
            <person name="Sakaguchi M."/>
            <person name="Sakai K."/>
            <person name="Shibata M."/>
            <person name="Shimokawa T."/>
            <person name="Song J."/>
            <person name="Takazaki Y."/>
            <person name="Terasawa K."/>
            <person name="Tsugane M."/>
            <person name="Tsuji K."/>
            <person name="Ueda S."/>
            <person name="Waki K."/>
            <person name="Yamagata H."/>
            <person name="Yamamoto M."/>
            <person name="Yamamoto S."/>
            <person name="Yamane H."/>
            <person name="Yoshiki S."/>
            <person name="Yoshihara R."/>
            <person name="Yukawa K."/>
            <person name="Zhong H."/>
            <person name="Yano M."/>
            <person name="Yuan Q."/>
            <person name="Ouyang S."/>
            <person name="Liu J."/>
            <person name="Jones K.M."/>
            <person name="Gansberger K."/>
            <person name="Moffat K."/>
            <person name="Hill J."/>
            <person name="Bera J."/>
            <person name="Fadrosh D."/>
            <person name="Jin S."/>
            <person name="Johri S."/>
            <person name="Kim M."/>
            <person name="Overton L."/>
            <person name="Reardon M."/>
            <person name="Tsitrin T."/>
            <person name="Vuong H."/>
            <person name="Weaver B."/>
            <person name="Ciecko A."/>
            <person name="Tallon L."/>
            <person name="Jackson J."/>
            <person name="Pai G."/>
            <person name="Aken S.V."/>
            <person name="Utterback T."/>
            <person name="Reidmuller S."/>
            <person name="Feldblyum T."/>
            <person name="Hsiao J."/>
            <person name="Zismann V."/>
            <person name="Iobst S."/>
            <person name="de Vazeille A.R."/>
            <person name="Buell C.R."/>
            <person name="Ying K."/>
            <person name="Li Y."/>
            <person name="Lu T."/>
            <person name="Huang Y."/>
            <person name="Zhao Q."/>
            <person name="Feng Q."/>
            <person name="Zhang L."/>
            <person name="Zhu J."/>
            <person name="Weng Q."/>
            <person name="Mu J."/>
            <person name="Lu Y."/>
            <person name="Fan D."/>
            <person name="Liu Y."/>
            <person name="Guan J."/>
            <person name="Zhang Y."/>
            <person name="Yu S."/>
            <person name="Liu X."/>
            <person name="Zhang Y."/>
            <person name="Hong G."/>
            <person name="Han B."/>
            <person name="Choisne N."/>
            <person name="Demange N."/>
            <person name="Orjeda G."/>
            <person name="Samain S."/>
            <person name="Cattolico L."/>
            <person name="Pelletier E."/>
            <person name="Couloux A."/>
            <person name="Segurens B."/>
            <person name="Wincker P."/>
            <person name="D'Hont A."/>
            <person name="Scarpelli C."/>
            <person name="Weissenbach J."/>
            <person name="Salanoubat M."/>
            <person name="Quetier F."/>
            <person name="Yu Y."/>
            <person name="Kim H.R."/>
            <person name="Rambo T."/>
            <person name="Currie J."/>
            <person name="Collura K."/>
            <person name="Luo M."/>
            <person name="Yang T."/>
            <person name="Ammiraju J.S.S."/>
            <person name="Engler F."/>
            <person name="Soderlund C."/>
            <person name="Wing R.A."/>
            <person name="Palmer L.E."/>
            <person name="de la Bastide M."/>
            <person name="Spiegel L."/>
            <person name="Nascimento L."/>
            <person name="Zutavern T."/>
            <person name="O'Shaughnessy A."/>
            <person name="Dike S."/>
            <person name="Dedhia N."/>
            <person name="Preston R."/>
            <person name="Balija V."/>
            <person name="McCombie W.R."/>
            <person name="Chow T."/>
            <person name="Chen H."/>
            <person name="Chung M."/>
            <person name="Chen C."/>
            <person name="Shaw J."/>
            <person name="Wu H."/>
            <person name="Hsiao K."/>
            <person name="Chao Y."/>
            <person name="Chu M."/>
            <person name="Cheng C."/>
            <person name="Hour A."/>
            <person name="Lee P."/>
            <person name="Lin S."/>
            <person name="Lin Y."/>
            <person name="Liou J."/>
            <person name="Liu S."/>
            <person name="Hsing Y."/>
            <person name="Raghuvanshi S."/>
            <person name="Mohanty A."/>
            <person name="Bharti A.K."/>
            <person name="Gaur A."/>
            <person name="Gupta V."/>
            <person name="Kumar D."/>
            <person name="Ravi V."/>
            <person name="Vij S."/>
            <person name="Kapur A."/>
            <person name="Khurana P."/>
            <person name="Khurana P."/>
            <person name="Khurana J.P."/>
            <person name="Tyagi A.K."/>
            <person name="Gaikwad K."/>
            <person name="Singh A."/>
            <person name="Dalal V."/>
            <person name="Srivastava S."/>
            <person name="Dixit A."/>
            <person name="Pal A.K."/>
            <person name="Ghazi I.A."/>
            <person name="Yadav M."/>
            <person name="Pandit A."/>
            <person name="Bhargava A."/>
            <person name="Sureshbabu K."/>
            <person name="Batra K."/>
            <person name="Sharma T.R."/>
            <person name="Mohapatra T."/>
            <person name="Singh N.K."/>
            <person name="Messing J."/>
            <person name="Nelson A.B."/>
            <person name="Fuks G."/>
            <person name="Kavchok S."/>
            <person name="Keizer G."/>
            <person name="Linton E."/>
            <person name="Llaca V."/>
            <person name="Song R."/>
            <person name="Tanyolac B."/>
            <person name="Young S."/>
            <person name="Ho-Il K."/>
            <person name="Hahn J.H."/>
            <person name="Sangsakoo G."/>
            <person name="Vanavichit A."/>
            <person name="de Mattos Luiz.A.T."/>
            <person name="Zimmer P.D."/>
            <person name="Malone G."/>
            <person name="Dellagostin O."/>
            <person name="de Oliveira A.C."/>
            <person name="Bevan M."/>
            <person name="Bancroft I."/>
            <person name="Minx P."/>
            <person name="Cordum H."/>
            <person name="Wilson R."/>
            <person name="Cheng Z."/>
            <person name="Jin W."/>
            <person name="Jiang J."/>
            <person name="Leong S.A."/>
            <person name="Iwama H."/>
            <person name="Gojobori T."/>
            <person name="Itoh T."/>
            <person name="Niimura Y."/>
            <person name="Fujii Y."/>
            <person name="Habara T."/>
            <person name="Sakai H."/>
            <person name="Sato Y."/>
            <person name="Wilson G."/>
            <person name="Kumar K."/>
            <person name="McCouch S."/>
            <person name="Juretic N."/>
            <person name="Hoen D."/>
            <person name="Wright S."/>
            <person name="Bruskiewich R."/>
            <person name="Bureau T."/>
            <person name="Miyao A."/>
            <person name="Hirochika H."/>
            <person name="Nishikawa T."/>
            <person name="Kadowaki K."/>
            <person name="Sugiura M."/>
            <person name="Burr B."/>
            <person name="Sasaki T."/>
        </authorList>
    </citation>
    <scope>NUCLEOTIDE SEQUENCE [LARGE SCALE GENOMIC DNA]</scope>
    <source>
        <strain evidence="4">cv. Nipponbare</strain>
    </source>
</reference>
<accession>A0A0P0W2H3</accession>
<evidence type="ECO:0000256" key="1">
    <source>
        <dbReference type="SAM" id="MobiDB-lite"/>
    </source>
</evidence>
<dbReference type="Proteomes" id="UP000059680">
    <property type="component" value="Chromosome 3"/>
</dbReference>
<dbReference type="Pfam" id="PF24964">
    <property type="entry name" value="DUF7769"/>
    <property type="match status" value="1"/>
</dbReference>
<proteinExistence type="predicted"/>
<reference evidence="3 4" key="3">
    <citation type="journal article" date="2013" name="Rice">
        <title>Improvement of the Oryza sativa Nipponbare reference genome using next generation sequence and optical map data.</title>
        <authorList>
            <person name="Kawahara Y."/>
            <person name="de la Bastide M."/>
            <person name="Hamilton J.P."/>
            <person name="Kanamori H."/>
            <person name="McCombie W.R."/>
            <person name="Ouyang S."/>
            <person name="Schwartz D.C."/>
            <person name="Tanaka T."/>
            <person name="Wu J."/>
            <person name="Zhou S."/>
            <person name="Childs K.L."/>
            <person name="Davidson R.M."/>
            <person name="Lin H."/>
            <person name="Quesada-Ocampo L."/>
            <person name="Vaillancourt B."/>
            <person name="Sakai H."/>
            <person name="Lee S.S."/>
            <person name="Kim J."/>
            <person name="Numa H."/>
            <person name="Itoh T."/>
            <person name="Buell C.R."/>
            <person name="Matsumoto T."/>
        </authorList>
    </citation>
    <scope>NUCLEOTIDE SEQUENCE [LARGE SCALE GENOMIC DNA]</scope>
    <source>
        <strain evidence="4">cv. Nipponbare</strain>
    </source>
</reference>
<gene>
    <name evidence="3" type="ordered locus">Os03g0700350</name>
    <name evidence="3" type="ORF">OSNPB_030700350</name>
</gene>